<proteinExistence type="predicted"/>
<evidence type="ECO:0000313" key="1">
    <source>
        <dbReference type="EMBL" id="KAK5994154.1"/>
    </source>
</evidence>
<name>A0ABR0SPY0_9HYPO</name>
<evidence type="ECO:0000313" key="2">
    <source>
        <dbReference type="Proteomes" id="UP001338125"/>
    </source>
</evidence>
<protein>
    <submittedName>
        <fullName evidence="1">Uncharacterized protein</fullName>
    </submittedName>
</protein>
<comment type="caution">
    <text evidence="1">The sequence shown here is derived from an EMBL/GenBank/DDBJ whole genome shotgun (WGS) entry which is preliminary data.</text>
</comment>
<reference evidence="1 2" key="1">
    <citation type="submission" date="2024-01" db="EMBL/GenBank/DDBJ databases">
        <title>Complete genome of Cladobotryum mycophilum ATHUM6906.</title>
        <authorList>
            <person name="Christinaki A.C."/>
            <person name="Myridakis A.I."/>
            <person name="Kouvelis V.N."/>
        </authorList>
    </citation>
    <scope>NUCLEOTIDE SEQUENCE [LARGE SCALE GENOMIC DNA]</scope>
    <source>
        <strain evidence="1 2">ATHUM6906</strain>
    </source>
</reference>
<accession>A0ABR0SPY0</accession>
<sequence>MDDLWWTHARHVGDTEIVASSSLVATGQATASCVAELTCCPATDDTLDNELSSHTHPAQPDSDIRGIGGQFLMVPELRLPTMPELDDMIDQPTKD</sequence>
<keyword evidence="2" id="KW-1185">Reference proteome</keyword>
<dbReference type="EMBL" id="JAVFKD010000012">
    <property type="protein sequence ID" value="KAK5994154.1"/>
    <property type="molecule type" value="Genomic_DNA"/>
</dbReference>
<gene>
    <name evidence="1" type="ORF">PT974_07595</name>
</gene>
<dbReference type="Proteomes" id="UP001338125">
    <property type="component" value="Unassembled WGS sequence"/>
</dbReference>
<organism evidence="1 2">
    <name type="scientific">Cladobotryum mycophilum</name>
    <dbReference type="NCBI Taxonomy" id="491253"/>
    <lineage>
        <taxon>Eukaryota</taxon>
        <taxon>Fungi</taxon>
        <taxon>Dikarya</taxon>
        <taxon>Ascomycota</taxon>
        <taxon>Pezizomycotina</taxon>
        <taxon>Sordariomycetes</taxon>
        <taxon>Hypocreomycetidae</taxon>
        <taxon>Hypocreales</taxon>
        <taxon>Hypocreaceae</taxon>
        <taxon>Cladobotryum</taxon>
    </lineage>
</organism>